<proteinExistence type="predicted"/>
<dbReference type="GO" id="GO:0003779">
    <property type="term" value="F:actin binding"/>
    <property type="evidence" value="ECO:0007669"/>
    <property type="project" value="InterPro"/>
</dbReference>
<dbReference type="GO" id="GO:0031267">
    <property type="term" value="F:small GTPase binding"/>
    <property type="evidence" value="ECO:0007669"/>
    <property type="project" value="InterPro"/>
</dbReference>
<evidence type="ECO:0000259" key="2">
    <source>
        <dbReference type="SMART" id="SM01140"/>
    </source>
</evidence>
<feature type="non-terminal residue" evidence="3">
    <location>
        <position position="205"/>
    </location>
</feature>
<dbReference type="Pfam" id="PF06371">
    <property type="entry name" value="Drf_GBD"/>
    <property type="match status" value="1"/>
</dbReference>
<evidence type="ECO:0000256" key="1">
    <source>
        <dbReference type="SAM" id="MobiDB-lite"/>
    </source>
</evidence>
<evidence type="ECO:0000313" key="4">
    <source>
        <dbReference type="Proteomes" id="UP001212841"/>
    </source>
</evidence>
<dbReference type="GO" id="GO:0030036">
    <property type="term" value="P:actin cytoskeleton organization"/>
    <property type="evidence" value="ECO:0007669"/>
    <property type="project" value="InterPro"/>
</dbReference>
<sequence length="205" mass="22743">MPRNKSSSKDKDGGGGNGEDTVEGEAADAGGNGTQLTLSKKSSSKPTKVSKKDKEKEKADKDKRNVTPPPSSPQRQNSQAAVPFYAVSEVPMPPVEEVETMLELLMEDLNLTEDKKSVLRRLPDSRKWIMLQQHLGERYRDNTSHSIQAEIQEIHRLRDSPDKDLLTNLVVSLRSRPIRWISTFIDNGGLGVLLGNLEGLEGERV</sequence>
<organism evidence="3 4">
    <name type="scientific">Rhizophlyctis rosea</name>
    <dbReference type="NCBI Taxonomy" id="64517"/>
    <lineage>
        <taxon>Eukaryota</taxon>
        <taxon>Fungi</taxon>
        <taxon>Fungi incertae sedis</taxon>
        <taxon>Chytridiomycota</taxon>
        <taxon>Chytridiomycota incertae sedis</taxon>
        <taxon>Chytridiomycetes</taxon>
        <taxon>Rhizophlyctidales</taxon>
        <taxon>Rhizophlyctidaceae</taxon>
        <taxon>Rhizophlyctis</taxon>
    </lineage>
</organism>
<gene>
    <name evidence="3" type="ORF">HK097_011155</name>
</gene>
<name>A0AAD5S8D9_9FUNG</name>
<dbReference type="AlphaFoldDB" id="A0AAD5S8D9"/>
<protein>
    <recommendedName>
        <fullName evidence="2">Formin GTPase-binding domain-containing protein</fullName>
    </recommendedName>
</protein>
<reference evidence="3" key="1">
    <citation type="submission" date="2020-05" db="EMBL/GenBank/DDBJ databases">
        <title>Phylogenomic resolution of chytrid fungi.</title>
        <authorList>
            <person name="Stajich J.E."/>
            <person name="Amses K."/>
            <person name="Simmons R."/>
            <person name="Seto K."/>
            <person name="Myers J."/>
            <person name="Bonds A."/>
            <person name="Quandt C.A."/>
            <person name="Barry K."/>
            <person name="Liu P."/>
            <person name="Grigoriev I."/>
            <person name="Longcore J.E."/>
            <person name="James T.Y."/>
        </authorList>
    </citation>
    <scope>NUCLEOTIDE SEQUENCE</scope>
    <source>
        <strain evidence="3">JEL0318</strain>
    </source>
</reference>
<comment type="caution">
    <text evidence="3">The sequence shown here is derived from an EMBL/GenBank/DDBJ whole genome shotgun (WGS) entry which is preliminary data.</text>
</comment>
<evidence type="ECO:0000313" key="3">
    <source>
        <dbReference type="EMBL" id="KAJ3047806.1"/>
    </source>
</evidence>
<dbReference type="SMART" id="SM01140">
    <property type="entry name" value="Drf_GBD"/>
    <property type="match status" value="1"/>
</dbReference>
<dbReference type="Proteomes" id="UP001212841">
    <property type="component" value="Unassembled WGS sequence"/>
</dbReference>
<dbReference type="EMBL" id="JADGJD010000897">
    <property type="protein sequence ID" value="KAJ3047806.1"/>
    <property type="molecule type" value="Genomic_DNA"/>
</dbReference>
<dbReference type="InterPro" id="IPR011989">
    <property type="entry name" value="ARM-like"/>
</dbReference>
<feature type="region of interest" description="Disordered" evidence="1">
    <location>
        <begin position="1"/>
        <end position="79"/>
    </location>
</feature>
<feature type="domain" description="Formin GTPase-binding" evidence="2">
    <location>
        <begin position="90"/>
        <end position="200"/>
    </location>
</feature>
<dbReference type="Gene3D" id="1.25.10.10">
    <property type="entry name" value="Leucine-rich Repeat Variant"/>
    <property type="match status" value="1"/>
</dbReference>
<feature type="compositionally biased region" description="Basic and acidic residues" evidence="1">
    <location>
        <begin position="50"/>
        <end position="65"/>
    </location>
</feature>
<dbReference type="SUPFAM" id="SSF48371">
    <property type="entry name" value="ARM repeat"/>
    <property type="match status" value="1"/>
</dbReference>
<keyword evidence="4" id="KW-1185">Reference proteome</keyword>
<dbReference type="InterPro" id="IPR010473">
    <property type="entry name" value="GTPase-bd"/>
</dbReference>
<accession>A0AAD5S8D9</accession>
<dbReference type="InterPro" id="IPR016024">
    <property type="entry name" value="ARM-type_fold"/>
</dbReference>